<dbReference type="Proteomes" id="UP000234342">
    <property type="component" value="Unassembled WGS sequence"/>
</dbReference>
<keyword evidence="2" id="KW-1003">Cell membrane</keyword>
<dbReference type="AlphaFoldDB" id="A0A2H1JZC6"/>
<organism evidence="8 9">
    <name type="scientific">Brevibacterium antiquum</name>
    <dbReference type="NCBI Taxonomy" id="234835"/>
    <lineage>
        <taxon>Bacteria</taxon>
        <taxon>Bacillati</taxon>
        <taxon>Actinomycetota</taxon>
        <taxon>Actinomycetes</taxon>
        <taxon>Micrococcales</taxon>
        <taxon>Brevibacteriaceae</taxon>
        <taxon>Brevibacterium</taxon>
    </lineage>
</organism>
<evidence type="ECO:0000256" key="1">
    <source>
        <dbReference type="ARBA" id="ARBA00004651"/>
    </source>
</evidence>
<sequence>MFGALELGLIYAAMALGVYLTFKVLNFPDLTVDGSFTTGGATAASLIIAGVNPFLATVAAIFAGFIAGYITGLLHTKGGIDGLLAGILTMIGLWSINLRIMGKANLPLLREETVFTPLRENMWLGTWISISVLLVFTLILKFAIDWFLTTDLGLAIQANGNNRQMIRSLGVNTDNTTMLTLALSNGFVALCGALVAQYQGFSDISMGIGLILVGLASVILGQAVFGSRNIFMASLGALMGSVIYRLIIFLALRAGLDTNDMKLTTALLVVVALLLPRWGFLKRIPSLRSRGNRASAKAAVGTTNDPANEAGAQVPAGTTDVANGTTDVANGTTNAPARASTSAAGPTASSKTKEG</sequence>
<dbReference type="PANTHER" id="PTHR32196:SF69">
    <property type="entry name" value="BRANCHED-CHAIN AMINO ACID TRANSPORT SYSTEM, PERMEASE PROTEIN"/>
    <property type="match status" value="1"/>
</dbReference>
<dbReference type="PANTHER" id="PTHR32196">
    <property type="entry name" value="ABC TRANSPORTER PERMEASE PROTEIN YPHD-RELATED-RELATED"/>
    <property type="match status" value="1"/>
</dbReference>
<evidence type="ECO:0000256" key="6">
    <source>
        <dbReference type="SAM" id="MobiDB-lite"/>
    </source>
</evidence>
<evidence type="ECO:0000256" key="7">
    <source>
        <dbReference type="SAM" id="Phobius"/>
    </source>
</evidence>
<feature type="transmembrane region" description="Helical" evidence="7">
    <location>
        <begin position="230"/>
        <end position="251"/>
    </location>
</feature>
<evidence type="ECO:0000256" key="2">
    <source>
        <dbReference type="ARBA" id="ARBA00022475"/>
    </source>
</evidence>
<feature type="transmembrane region" description="Helical" evidence="7">
    <location>
        <begin position="263"/>
        <end position="280"/>
    </location>
</feature>
<proteinExistence type="predicted"/>
<feature type="transmembrane region" description="Helical" evidence="7">
    <location>
        <begin position="45"/>
        <end position="70"/>
    </location>
</feature>
<dbReference type="GO" id="GO:0005886">
    <property type="term" value="C:plasma membrane"/>
    <property type="evidence" value="ECO:0007669"/>
    <property type="project" value="UniProtKB-SubCell"/>
</dbReference>
<feature type="region of interest" description="Disordered" evidence="6">
    <location>
        <begin position="295"/>
        <end position="355"/>
    </location>
</feature>
<dbReference type="InterPro" id="IPR001851">
    <property type="entry name" value="ABC_transp_permease"/>
</dbReference>
<evidence type="ECO:0000256" key="5">
    <source>
        <dbReference type="ARBA" id="ARBA00023136"/>
    </source>
</evidence>
<reference evidence="9" key="1">
    <citation type="submission" date="2017-03" db="EMBL/GenBank/DDBJ databases">
        <authorList>
            <person name="Monnet C."/>
        </authorList>
    </citation>
    <scope>NUCLEOTIDE SEQUENCE [LARGE SCALE GENOMIC DNA]</scope>
    <source>
        <strain evidence="9">P10</strain>
    </source>
</reference>
<dbReference type="RefSeq" id="WP_101620949.1">
    <property type="nucleotide sequence ID" value="NZ_FXZE01000012.1"/>
</dbReference>
<keyword evidence="9" id="KW-1185">Reference proteome</keyword>
<feature type="transmembrane region" description="Helical" evidence="7">
    <location>
        <begin position="177"/>
        <end position="198"/>
    </location>
</feature>
<keyword evidence="5 7" id="KW-0472">Membrane</keyword>
<evidence type="ECO:0000313" key="8">
    <source>
        <dbReference type="EMBL" id="SMX92865.1"/>
    </source>
</evidence>
<feature type="transmembrane region" description="Helical" evidence="7">
    <location>
        <begin position="204"/>
        <end position="225"/>
    </location>
</feature>
<feature type="compositionally biased region" description="Low complexity" evidence="6">
    <location>
        <begin position="332"/>
        <end position="355"/>
    </location>
</feature>
<evidence type="ECO:0000256" key="3">
    <source>
        <dbReference type="ARBA" id="ARBA00022692"/>
    </source>
</evidence>
<dbReference type="CDD" id="cd06574">
    <property type="entry name" value="TM_PBP1_branched-chain-AA_like"/>
    <property type="match status" value="1"/>
</dbReference>
<keyword evidence="4 7" id="KW-1133">Transmembrane helix</keyword>
<feature type="transmembrane region" description="Helical" evidence="7">
    <location>
        <begin position="7"/>
        <end position="25"/>
    </location>
</feature>
<dbReference type="GO" id="GO:0022857">
    <property type="term" value="F:transmembrane transporter activity"/>
    <property type="evidence" value="ECO:0007669"/>
    <property type="project" value="InterPro"/>
</dbReference>
<evidence type="ECO:0000313" key="9">
    <source>
        <dbReference type="Proteomes" id="UP000234342"/>
    </source>
</evidence>
<accession>A0A2H1JZC6</accession>
<dbReference type="Pfam" id="PF02653">
    <property type="entry name" value="BPD_transp_2"/>
    <property type="match status" value="1"/>
</dbReference>
<keyword evidence="3 7" id="KW-0812">Transmembrane</keyword>
<protein>
    <submittedName>
        <fullName evidence="8">Putative ABC transport system permease protein</fullName>
    </submittedName>
</protein>
<feature type="transmembrane region" description="Helical" evidence="7">
    <location>
        <begin position="82"/>
        <end position="102"/>
    </location>
</feature>
<name>A0A2H1JZC6_9MICO</name>
<comment type="subcellular location">
    <subcellularLocation>
        <location evidence="1">Cell membrane</location>
        <topology evidence="1">Multi-pass membrane protein</topology>
    </subcellularLocation>
</comment>
<dbReference type="EMBL" id="FXZE01000012">
    <property type="protein sequence ID" value="SMX92865.1"/>
    <property type="molecule type" value="Genomic_DNA"/>
</dbReference>
<gene>
    <name evidence="8" type="ORF">BANT10_02526</name>
</gene>
<evidence type="ECO:0000256" key="4">
    <source>
        <dbReference type="ARBA" id="ARBA00022989"/>
    </source>
</evidence>
<feature type="transmembrane region" description="Helical" evidence="7">
    <location>
        <begin position="122"/>
        <end position="144"/>
    </location>
</feature>
<feature type="compositionally biased region" description="Polar residues" evidence="6">
    <location>
        <begin position="320"/>
        <end position="331"/>
    </location>
</feature>